<keyword evidence="3" id="KW-1185">Reference proteome</keyword>
<name>A0ABR5JYZ1_9BACI</name>
<gene>
    <name evidence="2" type="ORF">AEA09_04365</name>
</gene>
<dbReference type="InterPro" id="IPR016047">
    <property type="entry name" value="M23ase_b-sheet_dom"/>
</dbReference>
<evidence type="ECO:0000313" key="2">
    <source>
        <dbReference type="EMBL" id="KOS67863.1"/>
    </source>
</evidence>
<dbReference type="RefSeq" id="WP_053582674.1">
    <property type="nucleotide sequence ID" value="NZ_LGRV01000003.1"/>
</dbReference>
<organism evidence="2 3">
    <name type="scientific">Lysinibacillus contaminans</name>
    <dbReference type="NCBI Taxonomy" id="1293441"/>
    <lineage>
        <taxon>Bacteria</taxon>
        <taxon>Bacillati</taxon>
        <taxon>Bacillota</taxon>
        <taxon>Bacilli</taxon>
        <taxon>Bacillales</taxon>
        <taxon>Bacillaceae</taxon>
        <taxon>Lysinibacillus</taxon>
    </lineage>
</organism>
<protein>
    <submittedName>
        <fullName evidence="2">Peptidase M23</fullName>
    </submittedName>
</protein>
<evidence type="ECO:0000259" key="1">
    <source>
        <dbReference type="Pfam" id="PF01551"/>
    </source>
</evidence>
<accession>A0ABR5JYZ1</accession>
<evidence type="ECO:0000313" key="3">
    <source>
        <dbReference type="Proteomes" id="UP000050668"/>
    </source>
</evidence>
<comment type="caution">
    <text evidence="2">The sequence shown here is derived from an EMBL/GenBank/DDBJ whole genome shotgun (WGS) entry which is preliminary data.</text>
</comment>
<sequence>MFRKWKWIVMTLLVAAIMLVIRLEDNGILKTPIRQLVTTSADMTYLSELGQSLLKKEEKKITVSSDIGQSDLLSFANAEEFEEGYLLQYEVGLPVYTGQEGLVVFTGHTKYTGKTMTISYADGTTVSYGMLDSLAQLPYTSVKSNDLIGMKESGQLYMSIEKNNIHYTLEEIVQWLQTDENEN</sequence>
<dbReference type="Proteomes" id="UP000050668">
    <property type="component" value="Unassembled WGS sequence"/>
</dbReference>
<dbReference type="Gene3D" id="2.70.70.10">
    <property type="entry name" value="Glucose Permease (Domain IIA)"/>
    <property type="match status" value="1"/>
</dbReference>
<dbReference type="InterPro" id="IPR011055">
    <property type="entry name" value="Dup_hybrid_motif"/>
</dbReference>
<dbReference type="EMBL" id="LGRV01000003">
    <property type="protein sequence ID" value="KOS67863.1"/>
    <property type="molecule type" value="Genomic_DNA"/>
</dbReference>
<proteinExistence type="predicted"/>
<dbReference type="SUPFAM" id="SSF51261">
    <property type="entry name" value="Duplicated hybrid motif"/>
    <property type="match status" value="1"/>
</dbReference>
<dbReference type="Pfam" id="PF01551">
    <property type="entry name" value="Peptidase_M23"/>
    <property type="match status" value="1"/>
</dbReference>
<reference evidence="3" key="1">
    <citation type="submission" date="2015-07" db="EMBL/GenBank/DDBJ databases">
        <title>Fjat-14205 dsm 2895.</title>
        <authorList>
            <person name="Liu B."/>
            <person name="Wang J."/>
            <person name="Zhu Y."/>
            <person name="Liu G."/>
            <person name="Chen Q."/>
            <person name="Chen Z."/>
            <person name="Lan J."/>
            <person name="Che J."/>
            <person name="Ge C."/>
            <person name="Shi H."/>
            <person name="Pan Z."/>
            <person name="Liu X."/>
        </authorList>
    </citation>
    <scope>NUCLEOTIDE SEQUENCE [LARGE SCALE GENOMIC DNA]</scope>
    <source>
        <strain evidence="3">DSM 25560</strain>
    </source>
</reference>
<feature type="domain" description="M23ase beta-sheet core" evidence="1">
    <location>
        <begin position="81"/>
        <end position="167"/>
    </location>
</feature>